<evidence type="ECO:0000313" key="2">
    <source>
        <dbReference type="Proteomes" id="UP001524435"/>
    </source>
</evidence>
<dbReference type="Proteomes" id="UP001524435">
    <property type="component" value="Unassembled WGS sequence"/>
</dbReference>
<name>A0ABT1SK44_9FIRM</name>
<reference evidence="1 2" key="1">
    <citation type="submission" date="2022-06" db="EMBL/GenBank/DDBJ databases">
        <title>Isolation of gut microbiota from human fecal samples.</title>
        <authorList>
            <person name="Pamer E.G."/>
            <person name="Barat B."/>
            <person name="Waligurski E."/>
            <person name="Medina S."/>
            <person name="Paddock L."/>
            <person name="Mostad J."/>
        </authorList>
    </citation>
    <scope>NUCLEOTIDE SEQUENCE [LARGE SCALE GENOMIC DNA]</scope>
    <source>
        <strain evidence="1 2">DFI.6.1</strain>
    </source>
</reference>
<comment type="caution">
    <text evidence="1">The sequence shown here is derived from an EMBL/GenBank/DDBJ whole genome shotgun (WGS) entry which is preliminary data.</text>
</comment>
<dbReference type="RefSeq" id="WP_178199887.1">
    <property type="nucleotide sequence ID" value="NZ_CALVCM010000031.1"/>
</dbReference>
<keyword evidence="2" id="KW-1185">Reference proteome</keyword>
<protein>
    <submittedName>
        <fullName evidence="1">Uncharacterized protein</fullName>
    </submittedName>
</protein>
<dbReference type="EMBL" id="JANGCH010000004">
    <property type="protein sequence ID" value="MCQ5121492.1"/>
    <property type="molecule type" value="Genomic_DNA"/>
</dbReference>
<gene>
    <name evidence="1" type="ORF">NE663_04370</name>
</gene>
<organism evidence="1 2">
    <name type="scientific">Massilicoli timonensis</name>
    <dbReference type="NCBI Taxonomy" id="2015901"/>
    <lineage>
        <taxon>Bacteria</taxon>
        <taxon>Bacillati</taxon>
        <taxon>Bacillota</taxon>
        <taxon>Erysipelotrichia</taxon>
        <taxon>Erysipelotrichales</taxon>
        <taxon>Erysipelotrichaceae</taxon>
        <taxon>Massilicoli</taxon>
    </lineage>
</organism>
<proteinExistence type="predicted"/>
<sequence length="131" mass="15070">MKQINKEKWSEVFSQSKEKLAKTTKNVVDRLEDGVEELMEHEKVQTVIRKSEDGVAKVWNSEPVQETLEKTKAGVQRIKSDEKVQSGIKKLKRGTLKAADYAYEGLNRLLKEEDDEVEIKVIEHAVDEDNE</sequence>
<accession>A0ABT1SK44</accession>
<evidence type="ECO:0000313" key="1">
    <source>
        <dbReference type="EMBL" id="MCQ5121492.1"/>
    </source>
</evidence>